<accession>A0ABT4YXX0</accession>
<feature type="transmembrane region" description="Helical" evidence="12">
    <location>
        <begin position="162"/>
        <end position="182"/>
    </location>
</feature>
<dbReference type="Pfam" id="PF01554">
    <property type="entry name" value="MatE"/>
    <property type="match status" value="2"/>
</dbReference>
<evidence type="ECO:0000313" key="14">
    <source>
        <dbReference type="Proteomes" id="UP001210678"/>
    </source>
</evidence>
<dbReference type="InterPro" id="IPR048279">
    <property type="entry name" value="MdtK-like"/>
</dbReference>
<feature type="transmembrane region" description="Helical" evidence="12">
    <location>
        <begin position="392"/>
        <end position="411"/>
    </location>
</feature>
<evidence type="ECO:0000256" key="8">
    <source>
        <dbReference type="ARBA" id="ARBA00023065"/>
    </source>
</evidence>
<feature type="transmembrane region" description="Helical" evidence="12">
    <location>
        <begin position="241"/>
        <end position="263"/>
    </location>
</feature>
<evidence type="ECO:0000256" key="5">
    <source>
        <dbReference type="ARBA" id="ARBA00022475"/>
    </source>
</evidence>
<feature type="transmembrane region" description="Helical" evidence="12">
    <location>
        <begin position="355"/>
        <end position="380"/>
    </location>
</feature>
<sequence>MPAQSGQPHLFKRIIKLALPVAIQSALVSILALADVLMVSDFGKEATASVGIASKWHFVAIMIMVGLSVSNGVLVSQYWGKGDRNSAKSVTLYAMRVGSVIIIPVTVLITLFSGLIMQAQTADVAVIELGSQYLWYSFPVLILTHFVIVLESSMRSSGDAVTPLYVGALTVLINIALNFWLIKGGFGISPMGVAGAALATTISRLLQVVLMYSYMRIKRHWLFTAKQVACPKKLHKSYRKLAFPNASNGLLWAVGTLTYQMIFGHMGTTELAVFSMLGPFESLCYATFFGISVACSVLIGQSLGKDQFEEAVQLTRILLKFVLVFGLFLGAALLMNREWILVLLNLDASQFYHLSLPAISILCCGIWLRMLNLIIINGILRAGGDNLFCLRMDFIAMWLVGIPLATYGAFIGEWGFAWVYAMLICEEVVKFSLCFHRYLKLKWVNNLTISHA</sequence>
<gene>
    <name evidence="13" type="ORF">PGX00_22255</name>
</gene>
<evidence type="ECO:0000256" key="3">
    <source>
        <dbReference type="ARBA" id="ARBA00022448"/>
    </source>
</evidence>
<dbReference type="PANTHER" id="PTHR43298">
    <property type="entry name" value="MULTIDRUG RESISTANCE PROTEIN NORM-RELATED"/>
    <property type="match status" value="1"/>
</dbReference>
<evidence type="ECO:0000256" key="7">
    <source>
        <dbReference type="ARBA" id="ARBA00022989"/>
    </source>
</evidence>
<evidence type="ECO:0000313" key="13">
    <source>
        <dbReference type="EMBL" id="MDB1126242.1"/>
    </source>
</evidence>
<evidence type="ECO:0000256" key="1">
    <source>
        <dbReference type="ARBA" id="ARBA00004429"/>
    </source>
</evidence>
<feature type="transmembrane region" description="Helical" evidence="12">
    <location>
        <begin position="17"/>
        <end position="38"/>
    </location>
</feature>
<feature type="transmembrane region" description="Helical" evidence="12">
    <location>
        <begin position="317"/>
        <end position="335"/>
    </location>
</feature>
<keyword evidence="3" id="KW-0813">Transport</keyword>
<evidence type="ECO:0000256" key="10">
    <source>
        <dbReference type="ARBA" id="ARBA00030855"/>
    </source>
</evidence>
<feature type="transmembrane region" description="Helical" evidence="12">
    <location>
        <begin position="188"/>
        <end position="212"/>
    </location>
</feature>
<dbReference type="PANTHER" id="PTHR43298:SF2">
    <property type="entry name" value="FMN_FAD EXPORTER YEEO-RELATED"/>
    <property type="match status" value="1"/>
</dbReference>
<dbReference type="InterPro" id="IPR002528">
    <property type="entry name" value="MATE_fam"/>
</dbReference>
<feature type="transmembrane region" description="Helical" evidence="12">
    <location>
        <begin position="58"/>
        <end position="80"/>
    </location>
</feature>
<proteinExistence type="predicted"/>
<protein>
    <recommendedName>
        <fullName evidence="2">Multidrug resistance protein NorM</fullName>
    </recommendedName>
    <alternativeName>
        <fullName evidence="11">Multidrug-efflux transporter</fullName>
    </alternativeName>
    <alternativeName>
        <fullName evidence="10">Na(+)/drug antiporter</fullName>
    </alternativeName>
</protein>
<keyword evidence="7 12" id="KW-1133">Transmembrane helix</keyword>
<feature type="transmembrane region" description="Helical" evidence="12">
    <location>
        <begin position="283"/>
        <end position="305"/>
    </location>
</feature>
<keyword evidence="9 12" id="KW-0472">Membrane</keyword>
<feature type="transmembrane region" description="Helical" evidence="12">
    <location>
        <begin position="417"/>
        <end position="435"/>
    </location>
</feature>
<evidence type="ECO:0000256" key="12">
    <source>
        <dbReference type="SAM" id="Phobius"/>
    </source>
</evidence>
<keyword evidence="8" id="KW-0406">Ion transport</keyword>
<feature type="transmembrane region" description="Helical" evidence="12">
    <location>
        <begin position="92"/>
        <end position="113"/>
    </location>
</feature>
<comment type="caution">
    <text evidence="13">The sequence shown here is derived from an EMBL/GenBank/DDBJ whole genome shotgun (WGS) entry which is preliminary data.</text>
</comment>
<reference evidence="13 14" key="1">
    <citation type="submission" date="2023-01" db="EMBL/GenBank/DDBJ databases">
        <title>Vibrio sp. KJ40-1 sp.nov, isolated from marine algae.</title>
        <authorList>
            <person name="Butt M."/>
            <person name="Kim J.M.J."/>
            <person name="Jeon C.O.C."/>
        </authorList>
    </citation>
    <scope>NUCLEOTIDE SEQUENCE [LARGE SCALE GENOMIC DNA]</scope>
    <source>
        <strain evidence="13 14">KJ40-1</strain>
    </source>
</reference>
<feature type="transmembrane region" description="Helical" evidence="12">
    <location>
        <begin position="133"/>
        <end position="150"/>
    </location>
</feature>
<dbReference type="NCBIfam" id="TIGR00797">
    <property type="entry name" value="matE"/>
    <property type="match status" value="1"/>
</dbReference>
<dbReference type="EMBL" id="JAQLOI010000003">
    <property type="protein sequence ID" value="MDB1126242.1"/>
    <property type="molecule type" value="Genomic_DNA"/>
</dbReference>
<name>A0ABT4YXX0_9VIBR</name>
<keyword evidence="5" id="KW-1003">Cell membrane</keyword>
<keyword evidence="6 12" id="KW-0812">Transmembrane</keyword>
<evidence type="ECO:0000256" key="4">
    <source>
        <dbReference type="ARBA" id="ARBA00022449"/>
    </source>
</evidence>
<keyword evidence="14" id="KW-1185">Reference proteome</keyword>
<evidence type="ECO:0000256" key="9">
    <source>
        <dbReference type="ARBA" id="ARBA00023136"/>
    </source>
</evidence>
<evidence type="ECO:0000256" key="2">
    <source>
        <dbReference type="ARBA" id="ARBA00013489"/>
    </source>
</evidence>
<dbReference type="InterPro" id="IPR050222">
    <property type="entry name" value="MATE_MdtK"/>
</dbReference>
<keyword evidence="4" id="KW-0050">Antiport</keyword>
<evidence type="ECO:0000256" key="6">
    <source>
        <dbReference type="ARBA" id="ARBA00022692"/>
    </source>
</evidence>
<dbReference type="PIRSF" id="PIRSF006603">
    <property type="entry name" value="DinF"/>
    <property type="match status" value="1"/>
</dbReference>
<evidence type="ECO:0000256" key="11">
    <source>
        <dbReference type="ARBA" id="ARBA00031636"/>
    </source>
</evidence>
<dbReference type="Proteomes" id="UP001210678">
    <property type="component" value="Unassembled WGS sequence"/>
</dbReference>
<comment type="subcellular location">
    <subcellularLocation>
        <location evidence="1">Cell inner membrane</location>
        <topology evidence="1">Multi-pass membrane protein</topology>
    </subcellularLocation>
</comment>
<organism evidence="13 14">
    <name type="scientific">Vibrio algarum</name>
    <dbReference type="NCBI Taxonomy" id="3020714"/>
    <lineage>
        <taxon>Bacteria</taxon>
        <taxon>Pseudomonadati</taxon>
        <taxon>Pseudomonadota</taxon>
        <taxon>Gammaproteobacteria</taxon>
        <taxon>Vibrionales</taxon>
        <taxon>Vibrionaceae</taxon>
        <taxon>Vibrio</taxon>
    </lineage>
</organism>